<organism evidence="1 2">
    <name type="scientific">Anncaliia algerae PRA339</name>
    <dbReference type="NCBI Taxonomy" id="1288291"/>
    <lineage>
        <taxon>Eukaryota</taxon>
        <taxon>Fungi</taxon>
        <taxon>Fungi incertae sedis</taxon>
        <taxon>Microsporidia</taxon>
        <taxon>Tubulinosematoidea</taxon>
        <taxon>Tubulinosematidae</taxon>
        <taxon>Anncaliia</taxon>
    </lineage>
</organism>
<dbReference type="Proteomes" id="UP000030655">
    <property type="component" value="Unassembled WGS sequence"/>
</dbReference>
<dbReference type="AlphaFoldDB" id="A0A059EX76"/>
<sequence>MSLDDKKELLVISEHLCDLFLKYEKDENLLEEPTKELYEEDKIKCIKLMIKTKNSSIIFIKFTAINSSFNPLKAIDKNENRKASSDSCSENSELIYHSCDSLFEEP</sequence>
<evidence type="ECO:0000313" key="2">
    <source>
        <dbReference type="Proteomes" id="UP000030655"/>
    </source>
</evidence>
<gene>
    <name evidence="1" type="ORF">H312_03141</name>
</gene>
<dbReference type="EMBL" id="KK365271">
    <property type="protein sequence ID" value="KCZ79467.1"/>
    <property type="molecule type" value="Genomic_DNA"/>
</dbReference>
<dbReference type="HOGENOM" id="CLU_2222597_0_0_1"/>
<evidence type="ECO:0000313" key="1">
    <source>
        <dbReference type="EMBL" id="KCZ79467.1"/>
    </source>
</evidence>
<keyword evidence="2" id="KW-1185">Reference proteome</keyword>
<reference evidence="2" key="1">
    <citation type="submission" date="2013-02" db="EMBL/GenBank/DDBJ databases">
        <authorList>
            <consortium name="The Broad Institute Genome Sequencing Platform"/>
            <person name="Cuomo C."/>
            <person name="Becnel J."/>
            <person name="Sanscrainte N."/>
            <person name="Walker B."/>
            <person name="Young S.K."/>
            <person name="Zeng Q."/>
            <person name="Gargeya S."/>
            <person name="Fitzgerald M."/>
            <person name="Haas B."/>
            <person name="Abouelleil A."/>
            <person name="Alvarado L."/>
            <person name="Arachchi H.M."/>
            <person name="Berlin A.M."/>
            <person name="Chapman S.B."/>
            <person name="Dewar J."/>
            <person name="Goldberg J."/>
            <person name="Griggs A."/>
            <person name="Gujja S."/>
            <person name="Hansen M."/>
            <person name="Howarth C."/>
            <person name="Imamovic A."/>
            <person name="Larimer J."/>
            <person name="McCowan C."/>
            <person name="Murphy C."/>
            <person name="Neiman D."/>
            <person name="Pearson M."/>
            <person name="Priest M."/>
            <person name="Roberts A."/>
            <person name="Saif S."/>
            <person name="Shea T."/>
            <person name="Sisk P."/>
            <person name="Sykes S."/>
            <person name="Wortman J."/>
            <person name="Nusbaum C."/>
            <person name="Birren B."/>
        </authorList>
    </citation>
    <scope>NUCLEOTIDE SEQUENCE [LARGE SCALE GENOMIC DNA]</scope>
    <source>
        <strain evidence="2">PRA339</strain>
    </source>
</reference>
<name>A0A059EX76_9MICR</name>
<proteinExistence type="predicted"/>
<dbReference type="VEuPathDB" id="MicrosporidiaDB:H312_03141"/>
<accession>A0A059EX76</accession>
<reference evidence="1 2" key="2">
    <citation type="submission" date="2014-03" db="EMBL/GenBank/DDBJ databases">
        <title>The Genome Sequence of Anncaliia algerae insect isolate PRA339.</title>
        <authorList>
            <consortium name="The Broad Institute Genome Sequencing Platform"/>
            <consortium name="The Broad Institute Genome Sequencing Center for Infectious Disease"/>
            <person name="Cuomo C."/>
            <person name="Becnel J."/>
            <person name="Sanscrainte N."/>
            <person name="Walker B."/>
            <person name="Young S.K."/>
            <person name="Zeng Q."/>
            <person name="Gargeya S."/>
            <person name="Fitzgerald M."/>
            <person name="Haas B."/>
            <person name="Abouelleil A."/>
            <person name="Alvarado L."/>
            <person name="Arachchi H.M."/>
            <person name="Berlin A.M."/>
            <person name="Chapman S.B."/>
            <person name="Dewar J."/>
            <person name="Goldberg J."/>
            <person name="Griggs A."/>
            <person name="Gujja S."/>
            <person name="Hansen M."/>
            <person name="Howarth C."/>
            <person name="Imamovic A."/>
            <person name="Larimer J."/>
            <person name="McCowan C."/>
            <person name="Murphy C."/>
            <person name="Neiman D."/>
            <person name="Pearson M."/>
            <person name="Priest M."/>
            <person name="Roberts A."/>
            <person name="Saif S."/>
            <person name="Shea T."/>
            <person name="Sisk P."/>
            <person name="Sykes S."/>
            <person name="Wortman J."/>
            <person name="Nusbaum C."/>
            <person name="Birren B."/>
        </authorList>
    </citation>
    <scope>NUCLEOTIDE SEQUENCE [LARGE SCALE GENOMIC DNA]</scope>
    <source>
        <strain evidence="1 2">PRA339</strain>
    </source>
</reference>
<protein>
    <submittedName>
        <fullName evidence="1">Uncharacterized protein</fullName>
    </submittedName>
</protein>